<feature type="domain" description="DUF1990" evidence="1">
    <location>
        <begin position="47"/>
        <end position="111"/>
    </location>
</feature>
<dbReference type="EMBL" id="SOFI01000003">
    <property type="protein sequence ID" value="TFB79114.1"/>
    <property type="molecule type" value="Genomic_DNA"/>
</dbReference>
<dbReference type="PANTHER" id="PTHR34202">
    <property type="entry name" value="UPF0548 PROTEIN"/>
    <property type="match status" value="1"/>
</dbReference>
<reference evidence="2 3" key="1">
    <citation type="submission" date="2019-03" db="EMBL/GenBank/DDBJ databases">
        <title>Genomics of glacier-inhabiting Cryobacterium strains.</title>
        <authorList>
            <person name="Liu Q."/>
            <person name="Xin Y.-H."/>
        </authorList>
    </citation>
    <scope>NUCLEOTIDE SEQUENCE [LARGE SCALE GENOMIC DNA]</scope>
    <source>
        <strain evidence="2 3">CGMCC 1.10440</strain>
    </source>
</reference>
<proteinExistence type="predicted"/>
<evidence type="ECO:0000313" key="3">
    <source>
        <dbReference type="Proteomes" id="UP000298488"/>
    </source>
</evidence>
<protein>
    <submittedName>
        <fullName evidence="2">DUF1990 domain-containing protein</fullName>
    </submittedName>
</protein>
<dbReference type="AlphaFoldDB" id="A0A4R8V7L4"/>
<evidence type="ECO:0000313" key="2">
    <source>
        <dbReference type="EMBL" id="TFB79114.1"/>
    </source>
</evidence>
<dbReference type="OrthoDB" id="120660at2"/>
<dbReference type="Proteomes" id="UP000298488">
    <property type="component" value="Unassembled WGS sequence"/>
</dbReference>
<comment type="caution">
    <text evidence="2">The sequence shown here is derived from an EMBL/GenBank/DDBJ whole genome shotgun (WGS) entry which is preliminary data.</text>
</comment>
<dbReference type="PANTHER" id="PTHR34202:SF1">
    <property type="entry name" value="UPF0548 PROTEIN"/>
    <property type="match status" value="1"/>
</dbReference>
<evidence type="ECO:0000259" key="1">
    <source>
        <dbReference type="Pfam" id="PF09348"/>
    </source>
</evidence>
<feature type="domain" description="DUF1990" evidence="1">
    <location>
        <begin position="146"/>
        <end position="246"/>
    </location>
</feature>
<name>A0A4R8V7L4_9MICO</name>
<dbReference type="InterPro" id="IPR018960">
    <property type="entry name" value="DUF1990"/>
</dbReference>
<gene>
    <name evidence="2" type="ORF">E3N84_03000</name>
</gene>
<keyword evidence="3" id="KW-1185">Reference proteome</keyword>
<sequence length="252" mass="27899">MRGLREGDTVRGMAPPVRYAVSWLNARCSETEVDVARQPPWDATVTYGAVGGTKAPDLMAFPPTGFRPFEQRSRIGHGARRWEHAWQSTMSWGIQRASGMRVQLHESPAEVTEGTYTPVSFDRDGRPQLVAGSTEDGEVVYGAEGQSFIAPGDTALLVVPFLFVGVHAPCRVIYVIDEPNRKGFAYGTLPGHPEDGEEAFIVDQTEDGSVWLTIRSFSRPGGWQWWAVYPVLRCAQAVITRRYFRALSDPLG</sequence>
<dbReference type="Pfam" id="PF09348">
    <property type="entry name" value="DUF1990"/>
    <property type="match status" value="2"/>
</dbReference>
<accession>A0A4R8V7L4</accession>
<organism evidence="2 3">
    <name type="scientific">Terrimesophilobacter mesophilus</name>
    <dbReference type="NCBI Taxonomy" id="433647"/>
    <lineage>
        <taxon>Bacteria</taxon>
        <taxon>Bacillati</taxon>
        <taxon>Actinomycetota</taxon>
        <taxon>Actinomycetes</taxon>
        <taxon>Micrococcales</taxon>
        <taxon>Microbacteriaceae</taxon>
        <taxon>Terrimesophilobacter</taxon>
    </lineage>
</organism>